<dbReference type="Proteomes" id="UP000053259">
    <property type="component" value="Unassembled WGS sequence"/>
</dbReference>
<dbReference type="GO" id="GO:0031047">
    <property type="term" value="P:regulatory ncRNA-mediated gene silencing"/>
    <property type="evidence" value="ECO:0007669"/>
    <property type="project" value="InterPro"/>
</dbReference>
<dbReference type="EMBL" id="KN847581">
    <property type="protein sequence ID" value="KIV99234.1"/>
    <property type="molecule type" value="Genomic_DNA"/>
</dbReference>
<dbReference type="VEuPathDB" id="FungiDB:PV09_09098"/>
<dbReference type="STRING" id="253628.A0A0D1ZYR9"/>
<sequence length="452" mass="52039">MMKQMMRQGNLPCTLYSVSVKLIHHSRIGFAIERFIGRRKFTQQYQKCFGDFLQYGGVYPASRIGQGESKKQIKANEEISKHDKLELCASYDVDWVDKLDDSKWVIDFAGVVKAYLSTYFAEDLDDETPRNEVKIDNQCNVLTSFYNYLLYHNVCPEYKEDILAARSVSEEARQQLKTISRLSNHFPSPFNKACSVLFGGEWQSVFGYDVSWAQYSEDWDQNMPYFEARVIVGAGFTALAEDTLFNVAFPEIGTDPGPLSGLKFTDKRIATLDVVDIERATDETRKFYETSGLNAKQVHAAPIGKLICNYWHLPMEEEWDSVHSLLPEIECNATYTFWLEDYILEDCFIGMKMRASIQRLGAKDEFRDKVDAIWILDSISRIYCSFATFLTNELCRKKFKGIEWTDEVALLGCAHKEAEKARLVWAEMKERMDKESQSDGDGNEDARNHLII</sequence>
<feature type="region of interest" description="Disordered" evidence="1">
    <location>
        <begin position="432"/>
        <end position="452"/>
    </location>
</feature>
<evidence type="ECO:0000313" key="2">
    <source>
        <dbReference type="EMBL" id="KIV99234.1"/>
    </source>
</evidence>
<dbReference type="GO" id="GO:0033167">
    <property type="term" value="C:ARC complex"/>
    <property type="evidence" value="ECO:0007669"/>
    <property type="project" value="InterPro"/>
</dbReference>
<organism evidence="2 3">
    <name type="scientific">Verruconis gallopava</name>
    <dbReference type="NCBI Taxonomy" id="253628"/>
    <lineage>
        <taxon>Eukaryota</taxon>
        <taxon>Fungi</taxon>
        <taxon>Dikarya</taxon>
        <taxon>Ascomycota</taxon>
        <taxon>Pezizomycotina</taxon>
        <taxon>Dothideomycetes</taxon>
        <taxon>Pleosporomycetidae</taxon>
        <taxon>Venturiales</taxon>
        <taxon>Sympoventuriaceae</taxon>
        <taxon>Verruconis</taxon>
    </lineage>
</organism>
<dbReference type="GeneID" id="27317071"/>
<evidence type="ECO:0000256" key="1">
    <source>
        <dbReference type="SAM" id="MobiDB-lite"/>
    </source>
</evidence>
<evidence type="ECO:0000313" key="3">
    <source>
        <dbReference type="Proteomes" id="UP000053259"/>
    </source>
</evidence>
<keyword evidence="3" id="KW-1185">Reference proteome</keyword>
<gene>
    <name evidence="2" type="ORF">PV09_09098</name>
</gene>
<protein>
    <submittedName>
        <fullName evidence="2">Uncharacterized protein</fullName>
    </submittedName>
</protein>
<proteinExistence type="predicted"/>
<reference evidence="2 3" key="1">
    <citation type="submission" date="2015-01" db="EMBL/GenBank/DDBJ databases">
        <title>The Genome Sequence of Ochroconis gallopava CBS43764.</title>
        <authorList>
            <consortium name="The Broad Institute Genomics Platform"/>
            <person name="Cuomo C."/>
            <person name="de Hoog S."/>
            <person name="Gorbushina A."/>
            <person name="Stielow B."/>
            <person name="Teixiera M."/>
            <person name="Abouelleil A."/>
            <person name="Chapman S.B."/>
            <person name="Priest M."/>
            <person name="Young S.K."/>
            <person name="Wortman J."/>
            <person name="Nusbaum C."/>
            <person name="Birren B."/>
        </authorList>
    </citation>
    <scope>NUCLEOTIDE SEQUENCE [LARGE SCALE GENOMIC DNA]</scope>
    <source>
        <strain evidence="2 3">CBS 43764</strain>
    </source>
</reference>
<dbReference type="InParanoid" id="A0A0D1ZYR9"/>
<name>A0A0D1ZYR9_9PEZI</name>
<dbReference type="Pfam" id="PF09692">
    <property type="entry name" value="Arb1"/>
    <property type="match status" value="1"/>
</dbReference>
<dbReference type="RefSeq" id="XP_016209104.1">
    <property type="nucleotide sequence ID" value="XM_016363090.1"/>
</dbReference>
<dbReference type="AlphaFoldDB" id="A0A0D1ZYR9"/>
<dbReference type="InterPro" id="IPR018606">
    <property type="entry name" value="Arb1"/>
</dbReference>
<dbReference type="OrthoDB" id="435402at2759"/>
<accession>A0A0D1ZYR9</accession>
<dbReference type="HOGENOM" id="CLU_605806_0_0_1"/>